<feature type="transmembrane region" description="Helical" evidence="13">
    <location>
        <begin position="440"/>
        <end position="459"/>
    </location>
</feature>
<comment type="subcellular location">
    <subcellularLocation>
        <location evidence="1">Membrane</location>
    </subcellularLocation>
</comment>
<dbReference type="Pfam" id="PF07714">
    <property type="entry name" value="PK_Tyr_Ser-Thr"/>
    <property type="match status" value="1"/>
</dbReference>
<dbReference type="PROSITE" id="PS00108">
    <property type="entry name" value="PROTEIN_KINASE_ST"/>
    <property type="match status" value="1"/>
</dbReference>
<evidence type="ECO:0000313" key="16">
    <source>
        <dbReference type="Proteomes" id="UP001174677"/>
    </source>
</evidence>
<evidence type="ECO:0000256" key="3">
    <source>
        <dbReference type="ARBA" id="ARBA00022614"/>
    </source>
</evidence>
<dbReference type="PANTHER" id="PTHR27008:SF585">
    <property type="entry name" value="PROTEIN KINASE DOMAIN-CONTAINING PROTEIN"/>
    <property type="match status" value="1"/>
</dbReference>
<keyword evidence="5 13" id="KW-0812">Transmembrane</keyword>
<dbReference type="InterPro" id="IPR051809">
    <property type="entry name" value="Plant_receptor-like_S/T_kinase"/>
</dbReference>
<dbReference type="PROSITE" id="PS50011">
    <property type="entry name" value="PROTEIN_KINASE_DOM"/>
    <property type="match status" value="1"/>
</dbReference>
<feature type="domain" description="Protein kinase" evidence="14">
    <location>
        <begin position="495"/>
        <end position="784"/>
    </location>
</feature>
<keyword evidence="10 13" id="KW-1133">Transmembrane helix</keyword>
<name>A0ABQ9LL30_HEVBR</name>
<keyword evidence="9 12" id="KW-0067">ATP-binding</keyword>
<dbReference type="SMART" id="SM00369">
    <property type="entry name" value="LRR_TYP"/>
    <property type="match status" value="7"/>
</dbReference>
<dbReference type="Gene3D" id="3.80.10.10">
    <property type="entry name" value="Ribonuclease Inhibitor"/>
    <property type="match status" value="3"/>
</dbReference>
<dbReference type="InterPro" id="IPR001245">
    <property type="entry name" value="Ser-Thr/Tyr_kinase_cat_dom"/>
</dbReference>
<keyword evidence="3" id="KW-0433">Leucine-rich repeat</keyword>
<evidence type="ECO:0000256" key="6">
    <source>
        <dbReference type="ARBA" id="ARBA00022737"/>
    </source>
</evidence>
<keyword evidence="11 13" id="KW-0472">Membrane</keyword>
<dbReference type="InterPro" id="IPR000719">
    <property type="entry name" value="Prot_kinase_dom"/>
</dbReference>
<dbReference type="Gene3D" id="1.10.510.10">
    <property type="entry name" value="Transferase(Phosphotransferase) domain 1"/>
    <property type="match status" value="1"/>
</dbReference>
<dbReference type="SUPFAM" id="SSF52058">
    <property type="entry name" value="L domain-like"/>
    <property type="match status" value="1"/>
</dbReference>
<dbReference type="SUPFAM" id="SSF52047">
    <property type="entry name" value="RNI-like"/>
    <property type="match status" value="1"/>
</dbReference>
<accession>A0ABQ9LL30</accession>
<evidence type="ECO:0000256" key="13">
    <source>
        <dbReference type="SAM" id="Phobius"/>
    </source>
</evidence>
<keyword evidence="4" id="KW-0808">Transferase</keyword>
<dbReference type="SMART" id="SM00220">
    <property type="entry name" value="S_TKc"/>
    <property type="match status" value="1"/>
</dbReference>
<keyword evidence="16" id="KW-1185">Reference proteome</keyword>
<evidence type="ECO:0000256" key="9">
    <source>
        <dbReference type="ARBA" id="ARBA00022840"/>
    </source>
</evidence>
<comment type="caution">
    <text evidence="15">The sequence shown here is derived from an EMBL/GenBank/DDBJ whole genome shotgun (WGS) entry which is preliminary data.</text>
</comment>
<protein>
    <recommendedName>
        <fullName evidence="14">Protein kinase domain-containing protein</fullName>
    </recommendedName>
</protein>
<dbReference type="PROSITE" id="PS00107">
    <property type="entry name" value="PROTEIN_KINASE_ATP"/>
    <property type="match status" value="1"/>
</dbReference>
<organism evidence="15 16">
    <name type="scientific">Hevea brasiliensis</name>
    <name type="common">Para rubber tree</name>
    <name type="synonym">Siphonia brasiliensis</name>
    <dbReference type="NCBI Taxonomy" id="3981"/>
    <lineage>
        <taxon>Eukaryota</taxon>
        <taxon>Viridiplantae</taxon>
        <taxon>Streptophyta</taxon>
        <taxon>Embryophyta</taxon>
        <taxon>Tracheophyta</taxon>
        <taxon>Spermatophyta</taxon>
        <taxon>Magnoliopsida</taxon>
        <taxon>eudicotyledons</taxon>
        <taxon>Gunneridae</taxon>
        <taxon>Pentapetalae</taxon>
        <taxon>rosids</taxon>
        <taxon>fabids</taxon>
        <taxon>Malpighiales</taxon>
        <taxon>Euphorbiaceae</taxon>
        <taxon>Crotonoideae</taxon>
        <taxon>Micrandreae</taxon>
        <taxon>Hevea</taxon>
    </lineage>
</organism>
<dbReference type="Pfam" id="PF00560">
    <property type="entry name" value="LRR_1"/>
    <property type="match status" value="6"/>
</dbReference>
<feature type="binding site" evidence="12">
    <location>
        <position position="523"/>
    </location>
    <ligand>
        <name>ATP</name>
        <dbReference type="ChEBI" id="CHEBI:30616"/>
    </ligand>
</feature>
<proteinExistence type="predicted"/>
<keyword evidence="6" id="KW-0677">Repeat</keyword>
<evidence type="ECO:0000313" key="15">
    <source>
        <dbReference type="EMBL" id="KAJ9168686.1"/>
    </source>
</evidence>
<dbReference type="PANTHER" id="PTHR27008">
    <property type="entry name" value="OS04G0122200 PROTEIN"/>
    <property type="match status" value="1"/>
</dbReference>
<reference evidence="15" key="1">
    <citation type="journal article" date="2023" name="Plant Biotechnol. J.">
        <title>Chromosome-level wild Hevea brasiliensis genome provides new tools for genomic-assisted breeding and valuable loci to elevate rubber yield.</title>
        <authorList>
            <person name="Cheng H."/>
            <person name="Song X."/>
            <person name="Hu Y."/>
            <person name="Wu T."/>
            <person name="Yang Q."/>
            <person name="An Z."/>
            <person name="Feng S."/>
            <person name="Deng Z."/>
            <person name="Wu W."/>
            <person name="Zeng X."/>
            <person name="Tu M."/>
            <person name="Wang X."/>
            <person name="Huang H."/>
        </authorList>
    </citation>
    <scope>NUCLEOTIDE SEQUENCE</scope>
    <source>
        <strain evidence="15">MT/VB/25A 57/8</strain>
    </source>
</reference>
<evidence type="ECO:0000256" key="2">
    <source>
        <dbReference type="ARBA" id="ARBA00022527"/>
    </source>
</evidence>
<dbReference type="InterPro" id="IPR032675">
    <property type="entry name" value="LRR_dom_sf"/>
</dbReference>
<evidence type="ECO:0000259" key="14">
    <source>
        <dbReference type="PROSITE" id="PS50011"/>
    </source>
</evidence>
<dbReference type="InterPro" id="IPR011009">
    <property type="entry name" value="Kinase-like_dom_sf"/>
</dbReference>
<evidence type="ECO:0000256" key="1">
    <source>
        <dbReference type="ARBA" id="ARBA00004370"/>
    </source>
</evidence>
<evidence type="ECO:0000256" key="10">
    <source>
        <dbReference type="ARBA" id="ARBA00022989"/>
    </source>
</evidence>
<sequence>MSSLYNLKEINLASNSITGSIPAAFFNISKLERVNFASNKLSGNLPLNTAHWLPNLEELDLQQNELSGPIPDSITNASKLTVLDLSYNSFFGFVPDLLGNLRSLLKLNMANNFLTSKSSSTEISLFSSLTSCKRLEYLRFDGNPLNGSLPISVGNLSTSLQYFYVTDCRIKGYLPREIGNLSNLIGLILQKNELTGTAPAEIGRLQYLQDFSVAHNQLEGHIPYQICNLQRLGYLFLRENGFSGSLPSCLYNLTSIRELYLRSNKLTSTIPLALWRLTDLLKVNLSLNFLSGSIRSEIGNLKAPIYIDLSSNQLSGDIPASIGNLKTLAILSLSGNRLQGNIPQSLGDMIGLEFLNLSSNNLSGVIPKSLEKLLNLKVFNVSFNQLQGEIPNGGQFANFSPQSFMGNEALCGSAQMQVPPCRGSNSYQRSKRSGIFLFKYIFPTTAFSILLLATIIIFIRRYKQKAKSSVQGYLLPLQEWRRVSYRELELATDGFEESYLLGKGSFGSVFKVTLSDGLTIAVKVFNLQIEDAFKSFETECELLGNLRHRNLVKIITSCCNLDFKALVLEFMPNWSLEKWLYSHNYFLDILQRLNIMIDVASALEYLHHGYIMPVVHCDLKPSNVLLNEDMVAHVGDFGIAKLLGEGDSMTQTMTLATIGYMAPEFGSKGIVSVRCDVYSYGILLMETFTRKKPTDEMFSGEMNLKNWVKQSLPDALTQVADVHLLIGNEERSEANKECITSILKLALECSADSPEERVGMKDVLANLKKIQLKLKDTEQRHGLV</sequence>
<evidence type="ECO:0000256" key="7">
    <source>
        <dbReference type="ARBA" id="ARBA00022741"/>
    </source>
</evidence>
<dbReference type="InterPro" id="IPR001611">
    <property type="entry name" value="Leu-rich_rpt"/>
</dbReference>
<evidence type="ECO:0000256" key="12">
    <source>
        <dbReference type="PROSITE-ProRule" id="PRU10141"/>
    </source>
</evidence>
<gene>
    <name evidence="15" type="ORF">P3X46_020182</name>
</gene>
<dbReference type="EMBL" id="JARPOI010000011">
    <property type="protein sequence ID" value="KAJ9168686.1"/>
    <property type="molecule type" value="Genomic_DNA"/>
</dbReference>
<keyword evidence="8" id="KW-0418">Kinase</keyword>
<evidence type="ECO:0000256" key="8">
    <source>
        <dbReference type="ARBA" id="ARBA00022777"/>
    </source>
</evidence>
<evidence type="ECO:0000256" key="4">
    <source>
        <dbReference type="ARBA" id="ARBA00022679"/>
    </source>
</evidence>
<dbReference type="SUPFAM" id="SSF56112">
    <property type="entry name" value="Protein kinase-like (PK-like)"/>
    <property type="match status" value="1"/>
</dbReference>
<dbReference type="InterPro" id="IPR017441">
    <property type="entry name" value="Protein_kinase_ATP_BS"/>
</dbReference>
<evidence type="ECO:0000256" key="11">
    <source>
        <dbReference type="ARBA" id="ARBA00023136"/>
    </source>
</evidence>
<keyword evidence="7 12" id="KW-0547">Nucleotide-binding</keyword>
<dbReference type="InterPro" id="IPR003591">
    <property type="entry name" value="Leu-rich_rpt_typical-subtyp"/>
</dbReference>
<dbReference type="InterPro" id="IPR008271">
    <property type="entry name" value="Ser/Thr_kinase_AS"/>
</dbReference>
<evidence type="ECO:0000256" key="5">
    <source>
        <dbReference type="ARBA" id="ARBA00022692"/>
    </source>
</evidence>
<keyword evidence="2" id="KW-0723">Serine/threonine-protein kinase</keyword>
<dbReference type="Gene3D" id="3.30.200.20">
    <property type="entry name" value="Phosphorylase Kinase, domain 1"/>
    <property type="match status" value="1"/>
</dbReference>
<dbReference type="Proteomes" id="UP001174677">
    <property type="component" value="Chromosome 11"/>
</dbReference>
<dbReference type="Pfam" id="PF13855">
    <property type="entry name" value="LRR_8"/>
    <property type="match status" value="1"/>
</dbReference>